<evidence type="ECO:0000313" key="1">
    <source>
        <dbReference type="EMBL" id="VDN33492.1"/>
    </source>
</evidence>
<sequence length="92" mass="10755">MPAERIRIQMDIALCMRSEHVQWRLGTHSCWPGALIRYHYRNSDTRRPIGTPLVQDGLLNNSCLQALFHAVTWTGNFSFRDFSFRDSHFDTS</sequence>
<gene>
    <name evidence="1" type="ORF">GPUH_LOCUS19266</name>
</gene>
<evidence type="ECO:0000313" key="2">
    <source>
        <dbReference type="Proteomes" id="UP000271098"/>
    </source>
</evidence>
<dbReference type="EMBL" id="UYRT01088221">
    <property type="protein sequence ID" value="VDN33492.1"/>
    <property type="molecule type" value="Genomic_DNA"/>
</dbReference>
<proteinExistence type="predicted"/>
<protein>
    <submittedName>
        <fullName evidence="1">Uncharacterized protein</fullName>
    </submittedName>
</protein>
<keyword evidence="2" id="KW-1185">Reference proteome</keyword>
<dbReference type="AlphaFoldDB" id="A0A3P7QP06"/>
<dbReference type="Proteomes" id="UP000271098">
    <property type="component" value="Unassembled WGS sequence"/>
</dbReference>
<name>A0A3P7QP06_9BILA</name>
<organism evidence="1 2">
    <name type="scientific">Gongylonema pulchrum</name>
    <dbReference type="NCBI Taxonomy" id="637853"/>
    <lineage>
        <taxon>Eukaryota</taxon>
        <taxon>Metazoa</taxon>
        <taxon>Ecdysozoa</taxon>
        <taxon>Nematoda</taxon>
        <taxon>Chromadorea</taxon>
        <taxon>Rhabditida</taxon>
        <taxon>Spirurina</taxon>
        <taxon>Spiruromorpha</taxon>
        <taxon>Spiruroidea</taxon>
        <taxon>Gongylonematidae</taxon>
        <taxon>Gongylonema</taxon>
    </lineage>
</organism>
<reference evidence="1 2" key="1">
    <citation type="submission" date="2018-11" db="EMBL/GenBank/DDBJ databases">
        <authorList>
            <consortium name="Pathogen Informatics"/>
        </authorList>
    </citation>
    <scope>NUCLEOTIDE SEQUENCE [LARGE SCALE GENOMIC DNA]</scope>
</reference>
<accession>A0A3P7QP06</accession>